<organism evidence="1 2">
    <name type="scientific">Bombyx mandarina</name>
    <name type="common">Wild silk moth</name>
    <name type="synonym">Wild silkworm</name>
    <dbReference type="NCBI Taxonomy" id="7092"/>
    <lineage>
        <taxon>Eukaryota</taxon>
        <taxon>Metazoa</taxon>
        <taxon>Ecdysozoa</taxon>
        <taxon>Arthropoda</taxon>
        <taxon>Hexapoda</taxon>
        <taxon>Insecta</taxon>
        <taxon>Pterygota</taxon>
        <taxon>Neoptera</taxon>
        <taxon>Endopterygota</taxon>
        <taxon>Lepidoptera</taxon>
        <taxon>Glossata</taxon>
        <taxon>Ditrysia</taxon>
        <taxon>Bombycoidea</taxon>
        <taxon>Bombycidae</taxon>
        <taxon>Bombycinae</taxon>
        <taxon>Bombyx</taxon>
    </lineage>
</organism>
<dbReference type="OrthoDB" id="7484896at2759"/>
<dbReference type="RefSeq" id="XP_028033591.1">
    <property type="nucleotide sequence ID" value="XM_028177790.1"/>
</dbReference>
<gene>
    <name evidence="2" type="primary">LOC114245568</name>
</gene>
<protein>
    <submittedName>
        <fullName evidence="2">Uncharacterized protein LOC114245568</fullName>
    </submittedName>
</protein>
<dbReference type="GeneID" id="114245568"/>
<name>A0A6J2JUT5_BOMMA</name>
<dbReference type="Proteomes" id="UP000504629">
    <property type="component" value="Unplaced"/>
</dbReference>
<dbReference type="AlphaFoldDB" id="A0A6J2JUT5"/>
<keyword evidence="1" id="KW-1185">Reference proteome</keyword>
<proteinExistence type="predicted"/>
<sequence length="157" mass="17407">MTLLAVLQFREEDALYPLFPPPCRIYDRTTEAADALNVVGKNTCLGNERCARACGSETTLRKVCALDRDIGCARNVSARPPRVPLARQSSRTENVSLSREEAALVRAALCFDVTDAVSVTDVRKIVHVRFPKSSVCDCEMCYCFLGLTHSKRIIQLV</sequence>
<evidence type="ECO:0000313" key="1">
    <source>
        <dbReference type="Proteomes" id="UP000504629"/>
    </source>
</evidence>
<evidence type="ECO:0000313" key="2">
    <source>
        <dbReference type="RefSeq" id="XP_028033591.1"/>
    </source>
</evidence>
<reference evidence="2" key="1">
    <citation type="submission" date="2025-08" db="UniProtKB">
        <authorList>
            <consortium name="RefSeq"/>
        </authorList>
    </citation>
    <scope>IDENTIFICATION</scope>
    <source>
        <tissue evidence="2">Silk gland</tissue>
    </source>
</reference>
<accession>A0A6J2JUT5</accession>
<dbReference type="KEGG" id="bman:114245568"/>